<feature type="compositionally biased region" description="Basic and acidic residues" evidence="1">
    <location>
        <begin position="46"/>
        <end position="55"/>
    </location>
</feature>
<accession>A0A371DDA8</accession>
<dbReference type="EMBL" id="KZ857399">
    <property type="protein sequence ID" value="RDX50503.1"/>
    <property type="molecule type" value="Genomic_DNA"/>
</dbReference>
<evidence type="ECO:0000313" key="2">
    <source>
        <dbReference type="EMBL" id="RDX50503.1"/>
    </source>
</evidence>
<reference evidence="2 3" key="1">
    <citation type="journal article" date="2018" name="Biotechnol. Biofuels">
        <title>Integrative visual omics of the white-rot fungus Polyporus brumalis exposes the biotechnological potential of its oxidative enzymes for delignifying raw plant biomass.</title>
        <authorList>
            <person name="Miyauchi S."/>
            <person name="Rancon A."/>
            <person name="Drula E."/>
            <person name="Hage H."/>
            <person name="Chaduli D."/>
            <person name="Favel A."/>
            <person name="Grisel S."/>
            <person name="Henrissat B."/>
            <person name="Herpoel-Gimbert I."/>
            <person name="Ruiz-Duenas F.J."/>
            <person name="Chevret D."/>
            <person name="Hainaut M."/>
            <person name="Lin J."/>
            <person name="Wang M."/>
            <person name="Pangilinan J."/>
            <person name="Lipzen A."/>
            <person name="Lesage-Meessen L."/>
            <person name="Navarro D."/>
            <person name="Riley R."/>
            <person name="Grigoriev I.V."/>
            <person name="Zhou S."/>
            <person name="Raouche S."/>
            <person name="Rosso M.N."/>
        </authorList>
    </citation>
    <scope>NUCLEOTIDE SEQUENCE [LARGE SCALE GENOMIC DNA]</scope>
    <source>
        <strain evidence="2 3">BRFM 1820</strain>
    </source>
</reference>
<feature type="region of interest" description="Disordered" evidence="1">
    <location>
        <begin position="1"/>
        <end position="79"/>
    </location>
</feature>
<gene>
    <name evidence="2" type="ORF">OH76DRAFT_454006</name>
</gene>
<dbReference type="Proteomes" id="UP000256964">
    <property type="component" value="Unassembled WGS sequence"/>
</dbReference>
<name>A0A371DDA8_9APHY</name>
<feature type="compositionally biased region" description="Basic residues" evidence="1">
    <location>
        <begin position="20"/>
        <end position="45"/>
    </location>
</feature>
<evidence type="ECO:0000313" key="3">
    <source>
        <dbReference type="Proteomes" id="UP000256964"/>
    </source>
</evidence>
<evidence type="ECO:0000256" key="1">
    <source>
        <dbReference type="SAM" id="MobiDB-lite"/>
    </source>
</evidence>
<sequence length="148" mass="16133">MDQPAAPPKKARPPGPAKPPKAHCRGTRIPHSHAPGRRSQAARRTPHSDVCRDPLTRPALTHRVRRERERTGVLPPALSSPCTDRVLGDRTVHDALPAVRNCKARLPARLRRRLRGLCGVTARTLPNTAVLSASCACSTPDRPVMHDA</sequence>
<organism evidence="2 3">
    <name type="scientific">Lentinus brumalis</name>
    <dbReference type="NCBI Taxonomy" id="2498619"/>
    <lineage>
        <taxon>Eukaryota</taxon>
        <taxon>Fungi</taxon>
        <taxon>Dikarya</taxon>
        <taxon>Basidiomycota</taxon>
        <taxon>Agaricomycotina</taxon>
        <taxon>Agaricomycetes</taxon>
        <taxon>Polyporales</taxon>
        <taxon>Polyporaceae</taxon>
        <taxon>Lentinus</taxon>
    </lineage>
</organism>
<keyword evidence="3" id="KW-1185">Reference proteome</keyword>
<dbReference type="AlphaFoldDB" id="A0A371DDA8"/>
<proteinExistence type="predicted"/>
<protein>
    <submittedName>
        <fullName evidence="2">Uncharacterized protein</fullName>
    </submittedName>
</protein>